<dbReference type="Proteomes" id="UP001497533">
    <property type="component" value="Chromosome"/>
</dbReference>
<dbReference type="RefSeq" id="WP_431307850.1">
    <property type="nucleotide sequence ID" value="NZ_OZ034688.1"/>
</dbReference>
<evidence type="ECO:0000256" key="2">
    <source>
        <dbReference type="ARBA" id="ARBA00022833"/>
    </source>
</evidence>
<dbReference type="EMBL" id="OZ034688">
    <property type="protein sequence ID" value="CAL1329212.1"/>
    <property type="molecule type" value="Genomic_DNA"/>
</dbReference>
<proteinExistence type="predicted"/>
<reference evidence="3" key="1">
    <citation type="submission" date="2024-04" db="EMBL/GenBank/DDBJ databases">
        <authorList>
            <person name="Manzano-Marin A."/>
            <person name="Manzano-Marin A."/>
            <person name="Alejandro Manzano Marin A."/>
        </authorList>
    </citation>
    <scope>NUCLEOTIDE SEQUENCE [LARGE SCALE GENOMIC DNA]</scope>
    <source>
        <strain evidence="3">TABTEA</strain>
    </source>
</reference>
<keyword evidence="4" id="KW-1185">Reference proteome</keyword>
<dbReference type="InterPro" id="IPR005584">
    <property type="entry name" value="DNA_gyrase_inhibitor_YacG"/>
</dbReference>
<protein>
    <submittedName>
        <fullName evidence="3">DNA gyrase inhibitor YacG, partial</fullName>
    </submittedName>
</protein>
<keyword evidence="1" id="KW-0479">Metal-binding</keyword>
<organism evidence="3 4">
    <name type="scientific">Candidatus Providencia siddallii</name>
    <dbReference type="NCBI Taxonomy" id="1715285"/>
    <lineage>
        <taxon>Bacteria</taxon>
        <taxon>Pseudomonadati</taxon>
        <taxon>Pseudomonadota</taxon>
        <taxon>Gammaproteobacteria</taxon>
        <taxon>Enterobacterales</taxon>
        <taxon>Morganellaceae</taxon>
        <taxon>Providencia</taxon>
    </lineage>
</organism>
<gene>
    <name evidence="3" type="primary">yacG</name>
    <name evidence="3" type="ORF">PRHACTZTBTEA_290</name>
</gene>
<dbReference type="Pfam" id="PF03884">
    <property type="entry name" value="YacG"/>
    <property type="match status" value="1"/>
</dbReference>
<keyword evidence="2" id="KW-0862">Zinc</keyword>
<evidence type="ECO:0000256" key="1">
    <source>
        <dbReference type="ARBA" id="ARBA00022723"/>
    </source>
</evidence>
<dbReference type="SUPFAM" id="SSF57716">
    <property type="entry name" value="Glucocorticoid receptor-like (DNA-binding domain)"/>
    <property type="match status" value="1"/>
</dbReference>
<dbReference type="PANTHER" id="PTHR36150:SF1">
    <property type="entry name" value="DNA GYRASE INHIBITOR YACG"/>
    <property type="match status" value="1"/>
</dbReference>
<dbReference type="InterPro" id="IPR013088">
    <property type="entry name" value="Znf_NHR/GATA"/>
</dbReference>
<sequence length="45" mass="5359">MNNYINVNCPICKKNVIWNKNSLFRPFCSNRCKLIDLVGWITEKK</sequence>
<name>A0ABM9NP27_9GAMM</name>
<accession>A0ABM9NP27</accession>
<evidence type="ECO:0000313" key="3">
    <source>
        <dbReference type="EMBL" id="CAL1329212.1"/>
    </source>
</evidence>
<evidence type="ECO:0000313" key="4">
    <source>
        <dbReference type="Proteomes" id="UP001497533"/>
    </source>
</evidence>
<dbReference type="Gene3D" id="3.30.50.10">
    <property type="entry name" value="Erythroid Transcription Factor GATA-1, subunit A"/>
    <property type="match status" value="1"/>
</dbReference>
<dbReference type="PANTHER" id="PTHR36150">
    <property type="entry name" value="DNA GYRASE INHIBITOR YACG"/>
    <property type="match status" value="1"/>
</dbReference>